<dbReference type="EMBL" id="JBHRXV010000009">
    <property type="protein sequence ID" value="MFC3712987.1"/>
    <property type="molecule type" value="Genomic_DNA"/>
</dbReference>
<proteinExistence type="inferred from homology"/>
<protein>
    <submittedName>
        <fullName evidence="4">4-oxalocrotonate tautomerase family protein</fullName>
    </submittedName>
</protein>
<comment type="similarity">
    <text evidence="1">Belongs to the 4-oxalocrotonate tautomerase family.</text>
</comment>
<feature type="domain" description="4-oxalocrotonate tautomerase-like" evidence="3">
    <location>
        <begin position="2"/>
        <end position="58"/>
    </location>
</feature>
<dbReference type="Pfam" id="PF01361">
    <property type="entry name" value="Tautomerase"/>
    <property type="match status" value="1"/>
</dbReference>
<reference evidence="5" key="1">
    <citation type="journal article" date="2019" name="Int. J. Syst. Evol. Microbiol.">
        <title>The Global Catalogue of Microorganisms (GCM) 10K type strain sequencing project: providing services to taxonomists for standard genome sequencing and annotation.</title>
        <authorList>
            <consortium name="The Broad Institute Genomics Platform"/>
            <consortium name="The Broad Institute Genome Sequencing Center for Infectious Disease"/>
            <person name="Wu L."/>
            <person name="Ma J."/>
        </authorList>
    </citation>
    <scope>NUCLEOTIDE SEQUENCE [LARGE SCALE GENOMIC DNA]</scope>
    <source>
        <strain evidence="5">KCTC 42644</strain>
    </source>
</reference>
<sequence length="62" mass="6502">MPIVNVSILKGRTPQAKAAFAKAVTDAAAAHLDVTPPQVRVLITEIEPAHWFVAGESKAPIG</sequence>
<evidence type="ECO:0000256" key="2">
    <source>
        <dbReference type="ARBA" id="ARBA00023235"/>
    </source>
</evidence>
<dbReference type="Proteomes" id="UP001595615">
    <property type="component" value="Unassembled WGS sequence"/>
</dbReference>
<evidence type="ECO:0000259" key="3">
    <source>
        <dbReference type="Pfam" id="PF01361"/>
    </source>
</evidence>
<dbReference type="InterPro" id="IPR014347">
    <property type="entry name" value="Tautomerase/MIF_sf"/>
</dbReference>
<keyword evidence="5" id="KW-1185">Reference proteome</keyword>
<dbReference type="Gene3D" id="3.30.429.10">
    <property type="entry name" value="Macrophage Migration Inhibitory Factor"/>
    <property type="match status" value="1"/>
</dbReference>
<comment type="caution">
    <text evidence="4">The sequence shown here is derived from an EMBL/GenBank/DDBJ whole genome shotgun (WGS) entry which is preliminary data.</text>
</comment>
<evidence type="ECO:0000313" key="5">
    <source>
        <dbReference type="Proteomes" id="UP001595615"/>
    </source>
</evidence>
<name>A0ABV7XCL9_9SPHN</name>
<dbReference type="SUPFAM" id="SSF55331">
    <property type="entry name" value="Tautomerase/MIF"/>
    <property type="match status" value="1"/>
</dbReference>
<evidence type="ECO:0000313" key="4">
    <source>
        <dbReference type="EMBL" id="MFC3712987.1"/>
    </source>
</evidence>
<dbReference type="PANTHER" id="PTHR35530:SF1">
    <property type="entry name" value="2-HYDROXYMUCONATE TAUTOMERASE"/>
    <property type="match status" value="1"/>
</dbReference>
<keyword evidence="2" id="KW-0413">Isomerase</keyword>
<accession>A0ABV7XCL9</accession>
<organism evidence="4 5">
    <name type="scientific">Sphingoaurantiacus capsulatus</name>
    <dbReference type="NCBI Taxonomy" id="1771310"/>
    <lineage>
        <taxon>Bacteria</taxon>
        <taxon>Pseudomonadati</taxon>
        <taxon>Pseudomonadota</taxon>
        <taxon>Alphaproteobacteria</taxon>
        <taxon>Sphingomonadales</taxon>
        <taxon>Sphingosinicellaceae</taxon>
        <taxon>Sphingoaurantiacus</taxon>
    </lineage>
</organism>
<dbReference type="RefSeq" id="WP_380860938.1">
    <property type="nucleotide sequence ID" value="NZ_JBHRXV010000009.1"/>
</dbReference>
<evidence type="ECO:0000256" key="1">
    <source>
        <dbReference type="ARBA" id="ARBA00006723"/>
    </source>
</evidence>
<dbReference type="PANTHER" id="PTHR35530">
    <property type="entry name" value="TAUTOMERASE-RELATED"/>
    <property type="match status" value="1"/>
</dbReference>
<gene>
    <name evidence="4" type="ORF">ACFOMD_10415</name>
</gene>
<dbReference type="InterPro" id="IPR004370">
    <property type="entry name" value="4-OT-like_dom"/>
</dbReference>